<dbReference type="AlphaFoldDB" id="A0A840CW50"/>
<keyword evidence="1" id="KW-0472">Membrane</keyword>
<evidence type="ECO:0000313" key="2">
    <source>
        <dbReference type="EMBL" id="MBB4036702.1"/>
    </source>
</evidence>
<dbReference type="RefSeq" id="WP_183307591.1">
    <property type="nucleotide sequence ID" value="NZ_JACIEP010000008.1"/>
</dbReference>
<evidence type="ECO:0000313" key="3">
    <source>
        <dbReference type="Proteomes" id="UP000555103"/>
    </source>
</evidence>
<dbReference type="InterPro" id="IPR009937">
    <property type="entry name" value="Phage_holin_3_6"/>
</dbReference>
<keyword evidence="1" id="KW-0812">Transmembrane</keyword>
<reference evidence="2 3" key="1">
    <citation type="submission" date="2020-08" db="EMBL/GenBank/DDBJ databases">
        <title>Genomic Encyclopedia of Type Strains, Phase IV (KMG-IV): sequencing the most valuable type-strain genomes for metagenomic binning, comparative biology and taxonomic classification.</title>
        <authorList>
            <person name="Goeker M."/>
        </authorList>
    </citation>
    <scope>NUCLEOTIDE SEQUENCE [LARGE SCALE GENOMIC DNA]</scope>
    <source>
        <strain evidence="2 3">DSM 104969</strain>
    </source>
</reference>
<keyword evidence="1" id="KW-1133">Transmembrane helix</keyword>
<dbReference type="Proteomes" id="UP000555103">
    <property type="component" value="Unassembled WGS sequence"/>
</dbReference>
<feature type="transmembrane region" description="Helical" evidence="1">
    <location>
        <begin position="49"/>
        <end position="73"/>
    </location>
</feature>
<protein>
    <submittedName>
        <fullName evidence="2">Multidrug efflux pump subunit AcrB</fullName>
    </submittedName>
</protein>
<name>A0A840CW50_9BACT</name>
<organism evidence="2 3">
    <name type="scientific">Dysgonomonas hofstadii</name>
    <dbReference type="NCBI Taxonomy" id="637886"/>
    <lineage>
        <taxon>Bacteria</taxon>
        <taxon>Pseudomonadati</taxon>
        <taxon>Bacteroidota</taxon>
        <taxon>Bacteroidia</taxon>
        <taxon>Bacteroidales</taxon>
        <taxon>Dysgonomonadaceae</taxon>
        <taxon>Dysgonomonas</taxon>
    </lineage>
</organism>
<accession>A0A840CW50</accession>
<dbReference type="Pfam" id="PF07332">
    <property type="entry name" value="Phage_holin_3_6"/>
    <property type="match status" value="1"/>
</dbReference>
<dbReference type="EMBL" id="JACIEP010000008">
    <property type="protein sequence ID" value="MBB4036702.1"/>
    <property type="molecule type" value="Genomic_DNA"/>
</dbReference>
<evidence type="ECO:0000256" key="1">
    <source>
        <dbReference type="SAM" id="Phobius"/>
    </source>
</evidence>
<sequence length="124" mass="14151">MSNNPEDKNLNTLLDDIKQELLSYINRRLKLLKLESYEKLSKSASYMGYGLIVLVTLSFIIFFVLMGMAFLVGELLGSLAKGFGVMALFSLLILTIVFLLRKPIMKAILYKSINFFRKVESDEE</sequence>
<proteinExistence type="predicted"/>
<comment type="caution">
    <text evidence="2">The sequence shown here is derived from an EMBL/GenBank/DDBJ whole genome shotgun (WGS) entry which is preliminary data.</text>
</comment>
<feature type="transmembrane region" description="Helical" evidence="1">
    <location>
        <begin position="79"/>
        <end position="100"/>
    </location>
</feature>
<gene>
    <name evidence="2" type="ORF">GGR21_002608</name>
</gene>
<keyword evidence="3" id="KW-1185">Reference proteome</keyword>